<accession>A0A1X4G374</accession>
<sequence>MKTKLQVKLLQYILIRDKTAQGFTLLELLVVIVIIGILSAIALPSFLNQANKAKESEAKTYISSFNKAQTLYRLENTGFATTLNQLSIIIPPSTEFYNYTIGGSGTITNLTASAKDPNSLKGFSGGVTVLSATGQTQSVACQTEQVQQIHPVVVPILDSTQAKCDDTKNMTTMK</sequence>
<evidence type="ECO:0000313" key="7">
    <source>
        <dbReference type="EMBL" id="OSO88063.1"/>
    </source>
</evidence>
<protein>
    <recommendedName>
        <fullName evidence="9">General secretion pathway protein GspH</fullName>
    </recommendedName>
</protein>
<keyword evidence="2" id="KW-0488">Methylation</keyword>
<dbReference type="PANTHER" id="PTHR30093">
    <property type="entry name" value="GENERAL SECRETION PATHWAY PROTEIN G"/>
    <property type="match status" value="1"/>
</dbReference>
<dbReference type="GO" id="GO:0016020">
    <property type="term" value="C:membrane"/>
    <property type="evidence" value="ECO:0007669"/>
    <property type="project" value="UniProtKB-SubCell"/>
</dbReference>
<dbReference type="InterPro" id="IPR000983">
    <property type="entry name" value="Bac_GSPG_pilin"/>
</dbReference>
<keyword evidence="5 6" id="KW-0472">Membrane</keyword>
<evidence type="ECO:0000256" key="2">
    <source>
        <dbReference type="ARBA" id="ARBA00022481"/>
    </source>
</evidence>
<evidence type="ECO:0000256" key="1">
    <source>
        <dbReference type="ARBA" id="ARBA00004167"/>
    </source>
</evidence>
<name>A0A1X4G374_9CYAN</name>
<comment type="subcellular location">
    <subcellularLocation>
        <location evidence="1">Membrane</location>
        <topology evidence="1">Single-pass membrane protein</topology>
    </subcellularLocation>
</comment>
<proteinExistence type="predicted"/>
<dbReference type="InterPro" id="IPR012902">
    <property type="entry name" value="N_methyl_site"/>
</dbReference>
<dbReference type="Proteomes" id="UP000192997">
    <property type="component" value="Unassembled WGS sequence"/>
</dbReference>
<dbReference type="InterPro" id="IPR031975">
    <property type="entry name" value="Pilin_GH"/>
</dbReference>
<dbReference type="NCBIfam" id="TIGR02532">
    <property type="entry name" value="IV_pilin_GFxxxE"/>
    <property type="match status" value="1"/>
</dbReference>
<dbReference type="GO" id="GO:0015627">
    <property type="term" value="C:type II protein secretion system complex"/>
    <property type="evidence" value="ECO:0007669"/>
    <property type="project" value="InterPro"/>
</dbReference>
<dbReference type="PROSITE" id="PS00409">
    <property type="entry name" value="PROKAR_NTER_METHYL"/>
    <property type="match status" value="1"/>
</dbReference>
<keyword evidence="4 6" id="KW-1133">Transmembrane helix</keyword>
<gene>
    <name evidence="7" type="ORF">B7O87_14580</name>
</gene>
<keyword evidence="3 6" id="KW-0812">Transmembrane</keyword>
<dbReference type="PANTHER" id="PTHR30093:SF44">
    <property type="entry name" value="TYPE II SECRETION SYSTEM CORE PROTEIN G"/>
    <property type="match status" value="1"/>
</dbReference>
<dbReference type="Pfam" id="PF07963">
    <property type="entry name" value="N_methyl"/>
    <property type="match status" value="1"/>
</dbReference>
<dbReference type="AlphaFoldDB" id="A0A1X4G374"/>
<dbReference type="Gene3D" id="3.30.700.10">
    <property type="entry name" value="Glycoprotein, Type 4 Pilin"/>
    <property type="match status" value="1"/>
</dbReference>
<organism evidence="7 8">
    <name type="scientific">Cylindrospermopsis raciborskii CENA303</name>
    <dbReference type="NCBI Taxonomy" id="1170769"/>
    <lineage>
        <taxon>Bacteria</taxon>
        <taxon>Bacillati</taxon>
        <taxon>Cyanobacteriota</taxon>
        <taxon>Cyanophyceae</taxon>
        <taxon>Nostocales</taxon>
        <taxon>Aphanizomenonaceae</taxon>
        <taxon>Cylindrospermopsis</taxon>
    </lineage>
</organism>
<evidence type="ECO:0000256" key="4">
    <source>
        <dbReference type="ARBA" id="ARBA00022989"/>
    </source>
</evidence>
<dbReference type="PRINTS" id="PR00813">
    <property type="entry name" value="BCTERIALGSPG"/>
</dbReference>
<evidence type="ECO:0000256" key="5">
    <source>
        <dbReference type="ARBA" id="ARBA00023136"/>
    </source>
</evidence>
<dbReference type="SUPFAM" id="SSF54523">
    <property type="entry name" value="Pili subunits"/>
    <property type="match status" value="1"/>
</dbReference>
<feature type="transmembrane region" description="Helical" evidence="6">
    <location>
        <begin position="25"/>
        <end position="47"/>
    </location>
</feature>
<evidence type="ECO:0000313" key="8">
    <source>
        <dbReference type="Proteomes" id="UP000192997"/>
    </source>
</evidence>
<dbReference type="GO" id="GO:0015628">
    <property type="term" value="P:protein secretion by the type II secretion system"/>
    <property type="evidence" value="ECO:0007669"/>
    <property type="project" value="InterPro"/>
</dbReference>
<dbReference type="EMBL" id="NBYN01000064">
    <property type="protein sequence ID" value="OSO88063.1"/>
    <property type="molecule type" value="Genomic_DNA"/>
</dbReference>
<evidence type="ECO:0008006" key="9">
    <source>
        <dbReference type="Google" id="ProtNLM"/>
    </source>
</evidence>
<dbReference type="RefSeq" id="WP_085729113.1">
    <property type="nucleotide sequence ID" value="NZ_NBYN01000064.1"/>
</dbReference>
<evidence type="ECO:0000256" key="6">
    <source>
        <dbReference type="SAM" id="Phobius"/>
    </source>
</evidence>
<evidence type="ECO:0000256" key="3">
    <source>
        <dbReference type="ARBA" id="ARBA00022692"/>
    </source>
</evidence>
<reference evidence="8" key="1">
    <citation type="submission" date="2017-04" db="EMBL/GenBank/DDBJ databases">
        <authorList>
            <person name="Abreu V.A."/>
            <person name="Popin R.V."/>
            <person name="Rigonato J."/>
            <person name="Andreote A.P."/>
            <person name="Schaker P.C."/>
            <person name="Hoff-Risseti C."/>
            <person name="Alvarenga D.O."/>
            <person name="Varani A.M."/>
            <person name="Fiore M.F."/>
        </authorList>
    </citation>
    <scope>NUCLEOTIDE SEQUENCE [LARGE SCALE GENOMIC DNA]</scope>
    <source>
        <strain evidence="8">CENA303</strain>
    </source>
</reference>
<dbReference type="Pfam" id="PF16734">
    <property type="entry name" value="Pilin_GH"/>
    <property type="match status" value="1"/>
</dbReference>
<comment type="caution">
    <text evidence="7">The sequence shown here is derived from an EMBL/GenBank/DDBJ whole genome shotgun (WGS) entry which is preliminary data.</text>
</comment>
<dbReference type="InterPro" id="IPR045584">
    <property type="entry name" value="Pilin-like"/>
</dbReference>